<protein>
    <submittedName>
        <fullName evidence="1">Uncharacterized protein</fullName>
    </submittedName>
</protein>
<evidence type="ECO:0000313" key="1">
    <source>
        <dbReference type="EMBL" id="MPC41148.1"/>
    </source>
</evidence>
<gene>
    <name evidence="1" type="ORF">E2C01_034733</name>
</gene>
<comment type="caution">
    <text evidence="1">The sequence shown here is derived from an EMBL/GenBank/DDBJ whole genome shotgun (WGS) entry which is preliminary data.</text>
</comment>
<keyword evidence="2" id="KW-1185">Reference proteome</keyword>
<dbReference type="AlphaFoldDB" id="A0A5B7F7P9"/>
<accession>A0A5B7F7P9</accession>
<sequence>MGSREKKSGIHQNNPFFLHISLPKTNNVYCLHF</sequence>
<evidence type="ECO:0000313" key="2">
    <source>
        <dbReference type="Proteomes" id="UP000324222"/>
    </source>
</evidence>
<reference evidence="1 2" key="1">
    <citation type="submission" date="2019-05" db="EMBL/GenBank/DDBJ databases">
        <title>Another draft genome of Portunus trituberculatus and its Hox gene families provides insights of decapod evolution.</title>
        <authorList>
            <person name="Jeong J.-H."/>
            <person name="Song I."/>
            <person name="Kim S."/>
            <person name="Choi T."/>
            <person name="Kim D."/>
            <person name="Ryu S."/>
            <person name="Kim W."/>
        </authorList>
    </citation>
    <scope>NUCLEOTIDE SEQUENCE [LARGE SCALE GENOMIC DNA]</scope>
    <source>
        <tissue evidence="1">Muscle</tissue>
    </source>
</reference>
<organism evidence="1 2">
    <name type="scientific">Portunus trituberculatus</name>
    <name type="common">Swimming crab</name>
    <name type="synonym">Neptunus trituberculatus</name>
    <dbReference type="NCBI Taxonomy" id="210409"/>
    <lineage>
        <taxon>Eukaryota</taxon>
        <taxon>Metazoa</taxon>
        <taxon>Ecdysozoa</taxon>
        <taxon>Arthropoda</taxon>
        <taxon>Crustacea</taxon>
        <taxon>Multicrustacea</taxon>
        <taxon>Malacostraca</taxon>
        <taxon>Eumalacostraca</taxon>
        <taxon>Eucarida</taxon>
        <taxon>Decapoda</taxon>
        <taxon>Pleocyemata</taxon>
        <taxon>Brachyura</taxon>
        <taxon>Eubrachyura</taxon>
        <taxon>Portunoidea</taxon>
        <taxon>Portunidae</taxon>
        <taxon>Portuninae</taxon>
        <taxon>Portunus</taxon>
    </lineage>
</organism>
<dbReference type="EMBL" id="VSRR010004945">
    <property type="protein sequence ID" value="MPC41148.1"/>
    <property type="molecule type" value="Genomic_DNA"/>
</dbReference>
<name>A0A5B7F7P9_PORTR</name>
<dbReference type="Proteomes" id="UP000324222">
    <property type="component" value="Unassembled WGS sequence"/>
</dbReference>
<proteinExistence type="predicted"/>